<dbReference type="HOGENOM" id="CLU_2149302_0_0_1"/>
<name>D7MHH5_ARALL</name>
<keyword evidence="3" id="KW-1185">Reference proteome</keyword>
<accession>D7MHH5</accession>
<gene>
    <name evidence="2" type="ORF">ARALYDRAFT_915583</name>
</gene>
<dbReference type="AlphaFoldDB" id="D7MHH5"/>
<feature type="domain" description="FBD" evidence="1">
    <location>
        <begin position="64"/>
        <end position="112"/>
    </location>
</feature>
<dbReference type="SMART" id="SM00579">
    <property type="entry name" value="FBD"/>
    <property type="match status" value="1"/>
</dbReference>
<evidence type="ECO:0000313" key="3">
    <source>
        <dbReference type="Proteomes" id="UP000008694"/>
    </source>
</evidence>
<evidence type="ECO:0000313" key="2">
    <source>
        <dbReference type="EMBL" id="EFH44628.1"/>
    </source>
</evidence>
<dbReference type="EMBL" id="GL348719">
    <property type="protein sequence ID" value="EFH44628.1"/>
    <property type="molecule type" value="Genomic_DNA"/>
</dbReference>
<proteinExistence type="predicted"/>
<dbReference type="Gramene" id="scaffold_703325.1">
    <property type="protein sequence ID" value="scaffold_703325.1"/>
    <property type="gene ID" value="scaffold_703325.1"/>
</dbReference>
<reference evidence="3" key="1">
    <citation type="journal article" date="2011" name="Nat. Genet.">
        <title>The Arabidopsis lyrata genome sequence and the basis of rapid genome size change.</title>
        <authorList>
            <person name="Hu T.T."/>
            <person name="Pattyn P."/>
            <person name="Bakker E.G."/>
            <person name="Cao J."/>
            <person name="Cheng J.-F."/>
            <person name="Clark R.M."/>
            <person name="Fahlgren N."/>
            <person name="Fawcett J.A."/>
            <person name="Grimwood J."/>
            <person name="Gundlach H."/>
            <person name="Haberer G."/>
            <person name="Hollister J.D."/>
            <person name="Ossowski S."/>
            <person name="Ottilar R.P."/>
            <person name="Salamov A.A."/>
            <person name="Schneeberger K."/>
            <person name="Spannagl M."/>
            <person name="Wang X."/>
            <person name="Yang L."/>
            <person name="Nasrallah M.E."/>
            <person name="Bergelson J."/>
            <person name="Carrington J.C."/>
            <person name="Gaut B.S."/>
            <person name="Schmutz J."/>
            <person name="Mayer K.F.X."/>
            <person name="Van de Peer Y."/>
            <person name="Grigoriev I.V."/>
            <person name="Nordborg M."/>
            <person name="Weigel D."/>
            <person name="Guo Y.-L."/>
        </authorList>
    </citation>
    <scope>NUCLEOTIDE SEQUENCE [LARGE SCALE GENOMIC DNA]</scope>
    <source>
        <strain evidence="3">cv. MN47</strain>
    </source>
</reference>
<dbReference type="InterPro" id="IPR006566">
    <property type="entry name" value="FBD"/>
</dbReference>
<dbReference type="Proteomes" id="UP000008694">
    <property type="component" value="Unassembled WGS sequence"/>
</dbReference>
<protein>
    <recommendedName>
        <fullName evidence="1">FBD domain-containing protein</fullName>
    </recommendedName>
</protein>
<sequence length="112" mass="12744">MTPNQIIHATCSEELTLEPKDKNSLKNHLMGICNIKILYMSCDTLKDGCLCKCLDDCGGFFVRNCLLSSPVKVLKIFKFGEICDDDENIEEQIEQVKHFLKTTPNLEQMILC</sequence>
<organism evidence="3">
    <name type="scientific">Arabidopsis lyrata subsp. lyrata</name>
    <name type="common">Lyre-leaved rock-cress</name>
    <dbReference type="NCBI Taxonomy" id="81972"/>
    <lineage>
        <taxon>Eukaryota</taxon>
        <taxon>Viridiplantae</taxon>
        <taxon>Streptophyta</taxon>
        <taxon>Embryophyta</taxon>
        <taxon>Tracheophyta</taxon>
        <taxon>Spermatophyta</taxon>
        <taxon>Magnoliopsida</taxon>
        <taxon>eudicotyledons</taxon>
        <taxon>Gunneridae</taxon>
        <taxon>Pentapetalae</taxon>
        <taxon>rosids</taxon>
        <taxon>malvids</taxon>
        <taxon>Brassicales</taxon>
        <taxon>Brassicaceae</taxon>
        <taxon>Camelineae</taxon>
        <taxon>Arabidopsis</taxon>
    </lineage>
</organism>
<evidence type="ECO:0000259" key="1">
    <source>
        <dbReference type="SMART" id="SM00579"/>
    </source>
</evidence>